<dbReference type="AlphaFoldDB" id="R9XZD9"/>
<reference evidence="1" key="1">
    <citation type="journal article" date="2013" name="PLoS ONE">
        <title>The Plastid Genome of the Red Macroalga Grateloupia taiwanensis (Halymeniaceae).</title>
        <authorList>
            <person name="Depriest M.S."/>
            <person name="Bhattacharya D."/>
            <person name="Lopez-Bautista J.M."/>
        </authorList>
    </citation>
    <scope>NUCLEOTIDE SEQUENCE</scope>
</reference>
<protein>
    <submittedName>
        <fullName evidence="1">Uncharacterized protein</fullName>
    </submittedName>
</protein>
<dbReference type="RefSeq" id="YP_008144774.1">
    <property type="nucleotide sequence ID" value="NC_021618.1"/>
</dbReference>
<reference evidence="1" key="2">
    <citation type="submission" date="2013-04" db="EMBL/GenBank/DDBJ databases">
        <authorList>
            <person name="DePriest M.S.Jr."/>
            <person name="Bhattacharya D."/>
            <person name="Lopez-Bautista J.M."/>
        </authorList>
    </citation>
    <scope>NUCLEOTIDE SEQUENCE</scope>
</reference>
<evidence type="ECO:0000313" key="1">
    <source>
        <dbReference type="EMBL" id="AGO19803.1"/>
    </source>
</evidence>
<gene>
    <name evidence="1" type="primary">orf31</name>
</gene>
<proteinExistence type="predicted"/>
<accession>R9XZD9</accession>
<name>R9XZD9_9FLOR</name>
<organism evidence="1">
    <name type="scientific">Phyllymenia taiwanensis</name>
    <dbReference type="NCBI Taxonomy" id="1260292"/>
    <lineage>
        <taxon>Eukaryota</taxon>
        <taxon>Rhodophyta</taxon>
        <taxon>Florideophyceae</taxon>
        <taxon>Rhodymeniophycidae</taxon>
        <taxon>Halymeniales</taxon>
        <taxon>Halymeniaceae</taxon>
        <taxon>Phyllymenia</taxon>
    </lineage>
</organism>
<dbReference type="GeneID" id="16017102"/>
<keyword evidence="1" id="KW-0934">Plastid</keyword>
<geneLocation type="plastid" evidence="1"/>
<dbReference type="EMBL" id="KC894740">
    <property type="protein sequence ID" value="AGO19803.1"/>
    <property type="molecule type" value="Genomic_DNA"/>
</dbReference>
<sequence>MKNKRANYMMLIKYLAFIFAFMNPFNTVQSVLSTVLLPHI</sequence>